<feature type="chain" id="PRO_5019820103" description="DUF2931 family protein" evidence="1">
    <location>
        <begin position="22"/>
        <end position="370"/>
    </location>
</feature>
<dbReference type="Proteomes" id="UP000277579">
    <property type="component" value="Unassembled WGS sequence"/>
</dbReference>
<reference evidence="2 3" key="1">
    <citation type="submission" date="2018-10" db="EMBL/GenBank/DDBJ databases">
        <title>Genomic Encyclopedia of Archaeal and Bacterial Type Strains, Phase II (KMG-II): from individual species to whole genera.</title>
        <authorList>
            <person name="Goeker M."/>
        </authorList>
    </citation>
    <scope>NUCLEOTIDE SEQUENCE [LARGE SCALE GENOMIC DNA]</scope>
    <source>
        <strain evidence="2 3">DSM 29537</strain>
    </source>
</reference>
<dbReference type="EMBL" id="RBLC01000001">
    <property type="protein sequence ID" value="RKS26000.1"/>
    <property type="molecule type" value="Genomic_DNA"/>
</dbReference>
<evidence type="ECO:0000256" key="1">
    <source>
        <dbReference type="SAM" id="SignalP"/>
    </source>
</evidence>
<evidence type="ECO:0000313" key="2">
    <source>
        <dbReference type="EMBL" id="RKS26000.1"/>
    </source>
</evidence>
<dbReference type="AlphaFoldDB" id="A0A495MKU5"/>
<sequence>MKLIRPSFFVLLLLLACSSSCKENNAKNTNTANANKDYSTKIMDTEKFYWEENINSPLGYPIEVYKGGLEAEDGSYVSLSLGPDAGNWGELGSGMSSGEKPVPNRLNVTWISYAENVFYDIDTEIDHDKMVKLFKEGYEENNKKWGRRKENYRTIIVGFAPGGVAVIWLAGAAKQVEIGRYQASKIKISQEEISKLDDHDKLLFDEANVKRIMSKESFVPLEVQKANQNKPIPFGLWDTYRKTYDWKIDFVVDNGGKVADFSYMLFNGERDEIFPENLPEKSVAKRAIPKQLSLGWHDQAGQLYGGSLDFNEKEIFNAFASIYESDPNAKATLVLTVNKTNTYVTVALKTDDKTIPLKENNINIFKSRKK</sequence>
<dbReference type="Pfam" id="PF11153">
    <property type="entry name" value="DUF2931"/>
    <property type="match status" value="1"/>
</dbReference>
<keyword evidence="1" id="KW-0732">Signal</keyword>
<dbReference type="OrthoDB" id="5702951at2"/>
<proteinExistence type="predicted"/>
<organism evidence="2 3">
    <name type="scientific">Flavobacterium endophyticum</name>
    <dbReference type="NCBI Taxonomy" id="1540163"/>
    <lineage>
        <taxon>Bacteria</taxon>
        <taxon>Pseudomonadati</taxon>
        <taxon>Bacteroidota</taxon>
        <taxon>Flavobacteriia</taxon>
        <taxon>Flavobacteriales</taxon>
        <taxon>Flavobacteriaceae</taxon>
        <taxon>Flavobacterium</taxon>
    </lineage>
</organism>
<feature type="signal peptide" evidence="1">
    <location>
        <begin position="1"/>
        <end position="21"/>
    </location>
</feature>
<dbReference type="RefSeq" id="WP_121375361.1">
    <property type="nucleotide sequence ID" value="NZ_RBLC01000001.1"/>
</dbReference>
<comment type="caution">
    <text evidence="2">The sequence shown here is derived from an EMBL/GenBank/DDBJ whole genome shotgun (WGS) entry which is preliminary data.</text>
</comment>
<dbReference type="PROSITE" id="PS51257">
    <property type="entry name" value="PROKAR_LIPOPROTEIN"/>
    <property type="match status" value="1"/>
</dbReference>
<keyword evidence="3" id="KW-1185">Reference proteome</keyword>
<gene>
    <name evidence="2" type="ORF">CLV94_1051</name>
</gene>
<dbReference type="InterPro" id="IPR021326">
    <property type="entry name" value="DUF2931"/>
</dbReference>
<name>A0A495MKU5_9FLAO</name>
<evidence type="ECO:0000313" key="3">
    <source>
        <dbReference type="Proteomes" id="UP000277579"/>
    </source>
</evidence>
<protein>
    <recommendedName>
        <fullName evidence="4">DUF2931 family protein</fullName>
    </recommendedName>
</protein>
<accession>A0A495MKU5</accession>
<evidence type="ECO:0008006" key="4">
    <source>
        <dbReference type="Google" id="ProtNLM"/>
    </source>
</evidence>